<reference evidence="1" key="1">
    <citation type="submission" date="2024-05" db="EMBL/GenBank/DDBJ databases">
        <title>Whole-Genome Sequence of CFS9, a Potential Fish Probiotic Isolated from the Body Surface of Silurus asotus.</title>
        <authorList>
            <person name="Kojima M."/>
            <person name="Tobioka K."/>
            <person name="Yokota K."/>
            <person name="Nakatani H."/>
            <person name="Hori K."/>
            <person name="Tamaru Y."/>
            <person name="Okazaki F."/>
        </authorList>
    </citation>
    <scope>NUCLEOTIDE SEQUENCE</scope>
    <source>
        <strain evidence="1">CFS9</strain>
    </source>
</reference>
<dbReference type="EMBL" id="AP031573">
    <property type="protein sequence ID" value="BFM45277.1"/>
    <property type="molecule type" value="Genomic_DNA"/>
</dbReference>
<accession>A0AAT9H7B8</accession>
<organism evidence="1">
    <name type="scientific">Flavobacterium sp. CFS9</name>
    <dbReference type="NCBI Taxonomy" id="3143118"/>
    <lineage>
        <taxon>Bacteria</taxon>
        <taxon>Pseudomonadati</taxon>
        <taxon>Bacteroidota</taxon>
        <taxon>Flavobacteriia</taxon>
        <taxon>Flavobacteriales</taxon>
        <taxon>Flavobacteriaceae</taxon>
        <taxon>Flavobacterium</taxon>
    </lineage>
</organism>
<gene>
    <name evidence="1" type="ORF">CFS9_39180</name>
</gene>
<dbReference type="AlphaFoldDB" id="A0AAT9H7B8"/>
<evidence type="ECO:0000313" key="1">
    <source>
        <dbReference type="EMBL" id="BFM45277.1"/>
    </source>
</evidence>
<name>A0AAT9H7B8_9FLAO</name>
<proteinExistence type="predicted"/>
<dbReference type="PROSITE" id="PS51257">
    <property type="entry name" value="PROKAR_LIPOPROTEIN"/>
    <property type="match status" value="1"/>
</dbReference>
<protein>
    <recommendedName>
        <fullName evidence="2">Lipoprotein</fullName>
    </recommendedName>
</protein>
<dbReference type="RefSeq" id="WP_369616277.1">
    <property type="nucleotide sequence ID" value="NZ_AP031573.1"/>
</dbReference>
<evidence type="ECO:0008006" key="2">
    <source>
        <dbReference type="Google" id="ProtNLM"/>
    </source>
</evidence>
<sequence length="113" mass="12905">MKKIILFIGFLTIFTSCNKNIFGKYNTNYSKDKSAFFQIILNSNNTVEKTEVHTISNSASGKFVLKNNKVICYLDLTKLGYPADTLMFKVIGNRLYPIKKGIVSSKFYLKKDN</sequence>